<keyword evidence="1" id="KW-0812">Transmembrane</keyword>
<dbReference type="AlphaFoldDB" id="A0A142BF72"/>
<dbReference type="PATRIC" id="fig|570277.3.peg.3664"/>
<organism evidence="2 3">
    <name type="scientific">Endozoicomonas montiporae CL-33</name>
    <dbReference type="NCBI Taxonomy" id="570277"/>
    <lineage>
        <taxon>Bacteria</taxon>
        <taxon>Pseudomonadati</taxon>
        <taxon>Pseudomonadota</taxon>
        <taxon>Gammaproteobacteria</taxon>
        <taxon>Oceanospirillales</taxon>
        <taxon>Endozoicomonadaceae</taxon>
        <taxon>Endozoicomonas</taxon>
    </lineage>
</organism>
<protein>
    <submittedName>
        <fullName evidence="2">Lysine exporter protein LysE/YggA</fullName>
    </submittedName>
</protein>
<feature type="transmembrane region" description="Helical" evidence="1">
    <location>
        <begin position="54"/>
        <end position="73"/>
    </location>
</feature>
<evidence type="ECO:0000256" key="1">
    <source>
        <dbReference type="SAM" id="Phobius"/>
    </source>
</evidence>
<dbReference type="Proteomes" id="UP000071065">
    <property type="component" value="Chromosome"/>
</dbReference>
<evidence type="ECO:0000313" key="3">
    <source>
        <dbReference type="Proteomes" id="UP000071065"/>
    </source>
</evidence>
<keyword evidence="1" id="KW-0472">Membrane</keyword>
<dbReference type="STRING" id="570277.EZMO1_3407"/>
<name>A0A142BF72_9GAMM</name>
<accession>A0A142BF72</accession>
<dbReference type="EMBL" id="CP013251">
    <property type="protein sequence ID" value="AMO57398.1"/>
    <property type="molecule type" value="Genomic_DNA"/>
</dbReference>
<gene>
    <name evidence="2" type="ORF">EZMO1_3407</name>
</gene>
<sequence>MLVPIFIDETSPLLLQMLIMSLSFIVVSTFTVLIYGLFSGYIHDKLNSPSTRKWFNRTGGSLLVGAGALTAMLQR</sequence>
<feature type="transmembrane region" description="Helical" evidence="1">
    <location>
        <begin position="18"/>
        <end position="42"/>
    </location>
</feature>
<evidence type="ECO:0000313" key="2">
    <source>
        <dbReference type="EMBL" id="AMO57398.1"/>
    </source>
</evidence>
<keyword evidence="1" id="KW-1133">Transmembrane helix</keyword>
<proteinExistence type="predicted"/>
<dbReference type="KEGG" id="emp:EZMO1_3407"/>
<reference evidence="2 3" key="1">
    <citation type="journal article" date="2016" name="Front. Microbiol.">
        <title>Genomic Insight into the Host-Endosymbiont Relationship of Endozoicomonas montiporae CL-33(T) with its Coral Host.</title>
        <authorList>
            <person name="Ding J.-Y."/>
            <person name="Shiu J.-H."/>
            <person name="Chen W.-M."/>
            <person name="Chiang Y.-R."/>
            <person name="Tang S.-L."/>
        </authorList>
    </citation>
    <scope>NUCLEOTIDE SEQUENCE [LARGE SCALE GENOMIC DNA]</scope>
    <source>
        <strain evidence="2 3">CL-33</strain>
    </source>
</reference>